<protein>
    <recommendedName>
        <fullName evidence="2">Tfp pilus assembly protein PilX</fullName>
    </recommendedName>
</protein>
<proteinExistence type="predicted"/>
<dbReference type="EMBL" id="MLJW01000485">
    <property type="protein sequence ID" value="OIQ86355.1"/>
    <property type="molecule type" value="Genomic_DNA"/>
</dbReference>
<name>A0A1J5R9K8_9ZZZZ</name>
<reference evidence="1" key="1">
    <citation type="submission" date="2016-10" db="EMBL/GenBank/DDBJ databases">
        <title>Sequence of Gallionella enrichment culture.</title>
        <authorList>
            <person name="Poehlein A."/>
            <person name="Muehling M."/>
            <person name="Daniel R."/>
        </authorList>
    </citation>
    <scope>NUCLEOTIDE SEQUENCE</scope>
</reference>
<gene>
    <name evidence="1" type="ORF">GALL_317960</name>
</gene>
<dbReference type="AlphaFoldDB" id="A0A1J5R9K8"/>
<evidence type="ECO:0000313" key="1">
    <source>
        <dbReference type="EMBL" id="OIQ86355.1"/>
    </source>
</evidence>
<organism evidence="1">
    <name type="scientific">mine drainage metagenome</name>
    <dbReference type="NCBI Taxonomy" id="410659"/>
    <lineage>
        <taxon>unclassified sequences</taxon>
        <taxon>metagenomes</taxon>
        <taxon>ecological metagenomes</taxon>
    </lineage>
</organism>
<accession>A0A1J5R9K8</accession>
<evidence type="ECO:0008006" key="2">
    <source>
        <dbReference type="Google" id="ProtNLM"/>
    </source>
</evidence>
<sequence>MLGPRMSNRSRTRARQGGVVLLISLIVLVAMTLAAIAMIRSVDTTNVIAGNLAFKQAAAQAGDAGAEAAISWLEANAGAPLWVNNYLNGYSALRQDPAANQSWDQFWTTTIDPSPLTPPVSALTCSSVGRACTLPTDAAGNTVTYTITRMCMTTGDPSAAGSGCAVSTSAANINSSSQGAGEVVLNYASQNYYRITTRTVGPRNTVTYLQTMIAM</sequence>
<comment type="caution">
    <text evidence="1">The sequence shown here is derived from an EMBL/GenBank/DDBJ whole genome shotgun (WGS) entry which is preliminary data.</text>
</comment>